<reference evidence="5" key="1">
    <citation type="submission" date="2017-04" db="EMBL/GenBank/DDBJ databases">
        <authorList>
            <person name="Varghese N."/>
            <person name="Submissions S."/>
        </authorList>
    </citation>
    <scope>NUCLEOTIDE SEQUENCE [LARGE SCALE GENOMIC DNA]</scope>
    <source>
        <strain evidence="5">UI2</strain>
    </source>
</reference>
<dbReference type="AlphaFoldDB" id="A0A1Y6EJZ2"/>
<dbReference type="Proteomes" id="UP000194469">
    <property type="component" value="Unassembled WGS sequence"/>
</dbReference>
<dbReference type="InterPro" id="IPR036770">
    <property type="entry name" value="Ankyrin_rpt-contain_sf"/>
</dbReference>
<dbReference type="SMART" id="SM00248">
    <property type="entry name" value="ANK"/>
    <property type="match status" value="3"/>
</dbReference>
<evidence type="ECO:0000256" key="2">
    <source>
        <dbReference type="ARBA" id="ARBA00023043"/>
    </source>
</evidence>
<feature type="repeat" description="ANK" evidence="3">
    <location>
        <begin position="82"/>
        <end position="119"/>
    </location>
</feature>
<dbReference type="Pfam" id="PF12796">
    <property type="entry name" value="Ank_2"/>
    <property type="match status" value="1"/>
</dbReference>
<sequence length="148" mass="15789">MPTWPWRKSRPGVDNYGRSPLWYQAAEGDVAAIQKSLKAGMDATAADKDGFSALHVAAEYGHGPAIKTLIAAGADVNCIDRYGNGPLWVASRCANAPGYDLGIVTALIEAGADMNHRNHVGKTPPGWAMKENLQAIYRGAGYTGDFEL</sequence>
<dbReference type="PROSITE" id="PS50297">
    <property type="entry name" value="ANK_REP_REGION"/>
    <property type="match status" value="1"/>
</dbReference>
<protein>
    <submittedName>
        <fullName evidence="4">Ankyrin repeat-containing protein</fullName>
    </submittedName>
</protein>
<dbReference type="SUPFAM" id="SSF48403">
    <property type="entry name" value="Ankyrin repeat"/>
    <property type="match status" value="1"/>
</dbReference>
<gene>
    <name evidence="4" type="ORF">SAMN06295984_0787</name>
</gene>
<keyword evidence="5" id="KW-1185">Reference proteome</keyword>
<dbReference type="GeneID" id="303000864"/>
<dbReference type="RefSeq" id="WP_086456076.1">
    <property type="nucleotide sequence ID" value="NZ_FXWL01000001.1"/>
</dbReference>
<feature type="repeat" description="ANK" evidence="3">
    <location>
        <begin position="49"/>
        <end position="81"/>
    </location>
</feature>
<proteinExistence type="predicted"/>
<evidence type="ECO:0000313" key="4">
    <source>
        <dbReference type="EMBL" id="SMQ62945.1"/>
    </source>
</evidence>
<dbReference type="PANTHER" id="PTHR24171">
    <property type="entry name" value="ANKYRIN REPEAT DOMAIN-CONTAINING PROTEIN 39-RELATED"/>
    <property type="match status" value="1"/>
</dbReference>
<accession>A0A1Y6EJZ2</accession>
<dbReference type="InterPro" id="IPR002110">
    <property type="entry name" value="Ankyrin_rpt"/>
</dbReference>
<name>A0A1Y6EJZ2_9SPHN</name>
<evidence type="ECO:0000256" key="3">
    <source>
        <dbReference type="PROSITE-ProRule" id="PRU00023"/>
    </source>
</evidence>
<dbReference type="PRINTS" id="PR01415">
    <property type="entry name" value="ANKYRIN"/>
</dbReference>
<organism evidence="4 5">
    <name type="scientific">Sphingopyxis terrae subsp. ummariensis</name>
    <dbReference type="NCBI Taxonomy" id="429001"/>
    <lineage>
        <taxon>Bacteria</taxon>
        <taxon>Pseudomonadati</taxon>
        <taxon>Pseudomonadota</taxon>
        <taxon>Alphaproteobacteria</taxon>
        <taxon>Sphingomonadales</taxon>
        <taxon>Sphingomonadaceae</taxon>
        <taxon>Sphingopyxis</taxon>
    </lineage>
</organism>
<keyword evidence="1" id="KW-0677">Repeat</keyword>
<evidence type="ECO:0000313" key="5">
    <source>
        <dbReference type="Proteomes" id="UP000194469"/>
    </source>
</evidence>
<dbReference type="PROSITE" id="PS50088">
    <property type="entry name" value="ANK_REPEAT"/>
    <property type="match status" value="2"/>
</dbReference>
<keyword evidence="2 3" id="KW-0040">ANK repeat</keyword>
<evidence type="ECO:0000256" key="1">
    <source>
        <dbReference type="ARBA" id="ARBA00022737"/>
    </source>
</evidence>
<dbReference type="EMBL" id="FXWL01000001">
    <property type="protein sequence ID" value="SMQ62945.1"/>
    <property type="molecule type" value="Genomic_DNA"/>
</dbReference>
<dbReference type="Gene3D" id="1.25.40.20">
    <property type="entry name" value="Ankyrin repeat-containing domain"/>
    <property type="match status" value="1"/>
</dbReference>